<evidence type="ECO:0000313" key="4">
    <source>
        <dbReference type="Proteomes" id="UP000008810"/>
    </source>
</evidence>
<dbReference type="PANTHER" id="PTHR31264:SF22">
    <property type="entry name" value="F-BOX DOMAIN-CONTAINING PROTEIN"/>
    <property type="match status" value="1"/>
</dbReference>
<dbReference type="PANTHER" id="PTHR31264">
    <property type="entry name" value="OS07G0554500 PROTEIN-RELATED"/>
    <property type="match status" value="1"/>
</dbReference>
<dbReference type="FunCoup" id="A0A2K2CUX6">
    <property type="interactions" value="657"/>
</dbReference>
<dbReference type="ExpressionAtlas" id="A0A2K2CUX6">
    <property type="expression patterns" value="baseline"/>
</dbReference>
<protein>
    <recommendedName>
        <fullName evidence="1">F-box domain-containing protein</fullName>
    </recommendedName>
</protein>
<dbReference type="OrthoDB" id="655770at2759"/>
<organism evidence="2">
    <name type="scientific">Brachypodium distachyon</name>
    <name type="common">Purple false brome</name>
    <name type="synonym">Trachynia distachya</name>
    <dbReference type="NCBI Taxonomy" id="15368"/>
    <lineage>
        <taxon>Eukaryota</taxon>
        <taxon>Viridiplantae</taxon>
        <taxon>Streptophyta</taxon>
        <taxon>Embryophyta</taxon>
        <taxon>Tracheophyta</taxon>
        <taxon>Spermatophyta</taxon>
        <taxon>Magnoliopsida</taxon>
        <taxon>Liliopsida</taxon>
        <taxon>Poales</taxon>
        <taxon>Poaceae</taxon>
        <taxon>BOP clade</taxon>
        <taxon>Pooideae</taxon>
        <taxon>Stipodae</taxon>
        <taxon>Brachypodieae</taxon>
        <taxon>Brachypodium</taxon>
    </lineage>
</organism>
<dbReference type="EMBL" id="CM000882">
    <property type="protein sequence ID" value="PNT65826.1"/>
    <property type="molecule type" value="Genomic_DNA"/>
</dbReference>
<reference evidence="2 3" key="1">
    <citation type="journal article" date="2010" name="Nature">
        <title>Genome sequencing and analysis of the model grass Brachypodium distachyon.</title>
        <authorList>
            <consortium name="International Brachypodium Initiative"/>
        </authorList>
    </citation>
    <scope>NUCLEOTIDE SEQUENCE [LARGE SCALE GENOMIC DNA]</scope>
    <source>
        <strain evidence="2 3">Bd21</strain>
    </source>
</reference>
<gene>
    <name evidence="2" type="ORF">BRADI_3g03230v3</name>
</gene>
<dbReference type="Gramene" id="PNT65825">
    <property type="protein sequence ID" value="PNT65825"/>
    <property type="gene ID" value="BRADI_3g03230v3"/>
</dbReference>
<dbReference type="AlphaFoldDB" id="A0A2K2CUX6"/>
<proteinExistence type="predicted"/>
<dbReference type="STRING" id="15368.A0A2K2CUX6"/>
<keyword evidence="4" id="KW-1185">Reference proteome</keyword>
<name>A0A2K2CUX6_BRADI</name>
<evidence type="ECO:0000313" key="3">
    <source>
        <dbReference type="EnsemblPlants" id="PNT65825"/>
    </source>
</evidence>
<reference evidence="3" key="3">
    <citation type="submission" date="2018-08" db="UniProtKB">
        <authorList>
            <consortium name="EnsemblPlants"/>
        </authorList>
    </citation>
    <scope>IDENTIFICATION</scope>
    <source>
        <strain evidence="3">cv. Bd21</strain>
    </source>
</reference>
<sequence length="437" mass="48239">MAPGTMAPVTRLFDEILEDIFLRLPTPEDLARAAAASPAFRRVITSRPFLRRFREIHPPPLLGLVTEGGGFRPAADPNPSAPLGRAIAAAADFTYAFVPEPDRGGAVLLTRTRIHFRQIGGKRGTEARPFGPTVDPHSLSDKVFAVCDPVSRRHVLLPPLPLDDTALQAQHGKLIESNQKLVPNGGGGDEGETAFKVICWANCQSRLVLLVFSSATGQWRVHASPDWGSFVKVEEPASRLLSNFTYFGGRCYWTSSPWSNKVLVLDTRNMEFSSLNIPFSNHMQLINMPDRILDMTSIVVPTEGTLEMFTLVKDFSQDVSPYLYHTTQQTSGDSSNECQLKTVIELPPGACCSTVGATEGFLFLRYLREAQQDERWAADSLGNDYVRLSSDREDLFSLEVKTSELKKVYGGAPYRLNAVKPVHAYFGFPPPLSKPSL</sequence>
<dbReference type="InParanoid" id="A0A2K2CUX6"/>
<evidence type="ECO:0000313" key="2">
    <source>
        <dbReference type="EMBL" id="PNT65826.1"/>
    </source>
</evidence>
<reference evidence="2" key="2">
    <citation type="submission" date="2017-06" db="EMBL/GenBank/DDBJ databases">
        <title>WGS assembly of Brachypodium distachyon.</title>
        <authorList>
            <consortium name="The International Brachypodium Initiative"/>
            <person name="Lucas S."/>
            <person name="Harmon-Smith M."/>
            <person name="Lail K."/>
            <person name="Tice H."/>
            <person name="Grimwood J."/>
            <person name="Bruce D."/>
            <person name="Barry K."/>
            <person name="Shu S."/>
            <person name="Lindquist E."/>
            <person name="Wang M."/>
            <person name="Pitluck S."/>
            <person name="Vogel J.P."/>
            <person name="Garvin D.F."/>
            <person name="Mockler T.C."/>
            <person name="Schmutz J."/>
            <person name="Rokhsar D."/>
            <person name="Bevan M.W."/>
        </authorList>
    </citation>
    <scope>NUCLEOTIDE SEQUENCE</scope>
    <source>
        <strain evidence="2">Bd21</strain>
    </source>
</reference>
<dbReference type="InterPro" id="IPR036047">
    <property type="entry name" value="F-box-like_dom_sf"/>
</dbReference>
<dbReference type="SUPFAM" id="SSF81383">
    <property type="entry name" value="F-box domain"/>
    <property type="match status" value="1"/>
</dbReference>
<dbReference type="InterPro" id="IPR001810">
    <property type="entry name" value="F-box_dom"/>
</dbReference>
<accession>A0A2K2CUX6</accession>
<dbReference type="Proteomes" id="UP000008810">
    <property type="component" value="Chromosome 3"/>
</dbReference>
<dbReference type="EnsemblPlants" id="PNT65825">
    <property type="protein sequence ID" value="PNT65825"/>
    <property type="gene ID" value="BRADI_3g03230v3"/>
</dbReference>
<dbReference type="SMART" id="SM00256">
    <property type="entry name" value="FBOX"/>
    <property type="match status" value="1"/>
</dbReference>
<feature type="domain" description="F-box" evidence="1">
    <location>
        <begin position="12"/>
        <end position="53"/>
    </location>
</feature>
<evidence type="ECO:0000259" key="1">
    <source>
        <dbReference type="SMART" id="SM00256"/>
    </source>
</evidence>
<dbReference type="EMBL" id="CM000882">
    <property type="protein sequence ID" value="PNT65825.1"/>
    <property type="molecule type" value="Genomic_DNA"/>
</dbReference>
<dbReference type="EnsemblPlants" id="PNT65826">
    <property type="protein sequence ID" value="PNT65826"/>
    <property type="gene ID" value="BRADI_3g03230v3"/>
</dbReference>
<dbReference type="Gramene" id="PNT65826">
    <property type="protein sequence ID" value="PNT65826"/>
    <property type="gene ID" value="BRADI_3g03230v3"/>
</dbReference>